<evidence type="ECO:0000313" key="10">
    <source>
        <dbReference type="EMBL" id="KAJ0988873.1"/>
    </source>
</evidence>
<dbReference type="Proteomes" id="UP001085076">
    <property type="component" value="Miscellaneous, Linkage group lg01"/>
</dbReference>
<feature type="transmembrane region" description="Helical" evidence="9">
    <location>
        <begin position="61"/>
        <end position="79"/>
    </location>
</feature>
<proteinExistence type="inferred from homology"/>
<evidence type="ECO:0000256" key="3">
    <source>
        <dbReference type="ARBA" id="ARBA00017059"/>
    </source>
</evidence>
<organism evidence="10 11">
    <name type="scientific">Dioscorea zingiberensis</name>
    <dbReference type="NCBI Taxonomy" id="325984"/>
    <lineage>
        <taxon>Eukaryota</taxon>
        <taxon>Viridiplantae</taxon>
        <taxon>Streptophyta</taxon>
        <taxon>Embryophyta</taxon>
        <taxon>Tracheophyta</taxon>
        <taxon>Spermatophyta</taxon>
        <taxon>Magnoliopsida</taxon>
        <taxon>Liliopsida</taxon>
        <taxon>Dioscoreales</taxon>
        <taxon>Dioscoreaceae</taxon>
        <taxon>Dioscorea</taxon>
    </lineage>
</organism>
<dbReference type="AlphaFoldDB" id="A0A9D5DBE0"/>
<dbReference type="InterPro" id="IPR009542">
    <property type="entry name" value="Spc1/SPCS1"/>
</dbReference>
<keyword evidence="5" id="KW-0256">Endoplasmic reticulum</keyword>
<evidence type="ECO:0000256" key="5">
    <source>
        <dbReference type="ARBA" id="ARBA00022824"/>
    </source>
</evidence>
<dbReference type="EMBL" id="JAGGNH010000001">
    <property type="protein sequence ID" value="KAJ0988873.1"/>
    <property type="molecule type" value="Genomic_DNA"/>
</dbReference>
<evidence type="ECO:0000256" key="1">
    <source>
        <dbReference type="ARBA" id="ARBA00004477"/>
    </source>
</evidence>
<dbReference type="GO" id="GO:0006465">
    <property type="term" value="P:signal peptide processing"/>
    <property type="evidence" value="ECO:0007669"/>
    <property type="project" value="InterPro"/>
</dbReference>
<dbReference type="OrthoDB" id="263893at2759"/>
<comment type="caution">
    <text evidence="10">The sequence shown here is derived from an EMBL/GenBank/DDBJ whole genome shotgun (WGS) entry which is preliminary data.</text>
</comment>
<dbReference type="PANTHER" id="PTHR13202">
    <property type="entry name" value="MICROSOMAL SIGNAL PEPTIDASE 12 KDA SUBUNIT"/>
    <property type="match status" value="1"/>
</dbReference>
<accession>A0A9D5DBE0</accession>
<evidence type="ECO:0000256" key="6">
    <source>
        <dbReference type="ARBA" id="ARBA00022989"/>
    </source>
</evidence>
<comment type="function">
    <text evidence="8">Component of the signal peptidase complex (SPC) which catalyzes the cleavage of N-terminal signal sequences from nascent proteins as they are translocated into the lumen of the endoplasmic reticulum. Dispensable for SPC enzymatic activity.</text>
</comment>
<reference evidence="10" key="1">
    <citation type="submission" date="2021-03" db="EMBL/GenBank/DDBJ databases">
        <authorList>
            <person name="Li Z."/>
            <person name="Yang C."/>
        </authorList>
    </citation>
    <scope>NUCLEOTIDE SEQUENCE</scope>
    <source>
        <strain evidence="10">Dzin_1.0</strain>
        <tissue evidence="10">Leaf</tissue>
    </source>
</reference>
<reference evidence="10" key="2">
    <citation type="journal article" date="2022" name="Hortic Res">
        <title>The genome of Dioscorea zingiberensis sheds light on the biosynthesis, origin and evolution of the medicinally important diosgenin saponins.</title>
        <authorList>
            <person name="Li Y."/>
            <person name="Tan C."/>
            <person name="Li Z."/>
            <person name="Guo J."/>
            <person name="Li S."/>
            <person name="Chen X."/>
            <person name="Wang C."/>
            <person name="Dai X."/>
            <person name="Yang H."/>
            <person name="Song W."/>
            <person name="Hou L."/>
            <person name="Xu J."/>
            <person name="Tong Z."/>
            <person name="Xu A."/>
            <person name="Yuan X."/>
            <person name="Wang W."/>
            <person name="Yang Q."/>
            <person name="Chen L."/>
            <person name="Sun Z."/>
            <person name="Wang K."/>
            <person name="Pan B."/>
            <person name="Chen J."/>
            <person name="Bao Y."/>
            <person name="Liu F."/>
            <person name="Qi X."/>
            <person name="Gang D.R."/>
            <person name="Wen J."/>
            <person name="Li J."/>
        </authorList>
    </citation>
    <scope>NUCLEOTIDE SEQUENCE</scope>
    <source>
        <strain evidence="10">Dzin_1.0</strain>
    </source>
</reference>
<name>A0A9D5DBE0_9LILI</name>
<comment type="similarity">
    <text evidence="2">Belongs to the SPCS1 family.</text>
</comment>
<sequence>MYITPPRSKEGEREVHSIPKNAKMDWQGQRRAEMLMQVMLVVFGVVALVVGYSMGSFRTMMLIYAGGVTLTALITVPNWPCFNRHPLTWLEPTLQPHPPPLPINHPDCTSLLSLFLTSSLLKRHFPQIIKIETWRLVGAKFVEFYGLAW</sequence>
<evidence type="ECO:0000256" key="4">
    <source>
        <dbReference type="ARBA" id="ARBA00022692"/>
    </source>
</evidence>
<feature type="transmembrane region" description="Helical" evidence="9">
    <location>
        <begin position="34"/>
        <end position="55"/>
    </location>
</feature>
<gene>
    <name evidence="10" type="ORF">J5N97_007229</name>
</gene>
<evidence type="ECO:0000256" key="7">
    <source>
        <dbReference type="ARBA" id="ARBA00023136"/>
    </source>
</evidence>
<evidence type="ECO:0000313" key="11">
    <source>
        <dbReference type="Proteomes" id="UP001085076"/>
    </source>
</evidence>
<evidence type="ECO:0000256" key="9">
    <source>
        <dbReference type="SAM" id="Phobius"/>
    </source>
</evidence>
<dbReference type="GO" id="GO:0005787">
    <property type="term" value="C:signal peptidase complex"/>
    <property type="evidence" value="ECO:0007669"/>
    <property type="project" value="InterPro"/>
</dbReference>
<evidence type="ECO:0000256" key="8">
    <source>
        <dbReference type="ARBA" id="ARBA00045204"/>
    </source>
</evidence>
<evidence type="ECO:0000256" key="2">
    <source>
        <dbReference type="ARBA" id="ARBA00005245"/>
    </source>
</evidence>
<keyword evidence="4 9" id="KW-0812">Transmembrane</keyword>
<keyword evidence="6 9" id="KW-1133">Transmembrane helix</keyword>
<protein>
    <recommendedName>
        <fullName evidence="3">Signal peptidase complex subunit 1</fullName>
    </recommendedName>
</protein>
<dbReference type="Pfam" id="PF06645">
    <property type="entry name" value="SPC12"/>
    <property type="match status" value="1"/>
</dbReference>
<dbReference type="GO" id="GO:0045047">
    <property type="term" value="P:protein targeting to ER"/>
    <property type="evidence" value="ECO:0007669"/>
    <property type="project" value="TreeGrafter"/>
</dbReference>
<comment type="subcellular location">
    <subcellularLocation>
        <location evidence="1">Endoplasmic reticulum membrane</location>
        <topology evidence="1">Multi-pass membrane protein</topology>
    </subcellularLocation>
</comment>
<keyword evidence="11" id="KW-1185">Reference proteome</keyword>
<dbReference type="PANTHER" id="PTHR13202:SF0">
    <property type="entry name" value="SIGNAL PEPTIDASE COMPLEX SUBUNIT 1"/>
    <property type="match status" value="1"/>
</dbReference>
<keyword evidence="7 9" id="KW-0472">Membrane</keyword>